<accession>A0ABM0JYX8</accession>
<feature type="compositionally biased region" description="Low complexity" evidence="1">
    <location>
        <begin position="145"/>
        <end position="157"/>
    </location>
</feature>
<dbReference type="GeneID" id="101856978"/>
<feature type="region of interest" description="Disordered" evidence="1">
    <location>
        <begin position="96"/>
        <end position="217"/>
    </location>
</feature>
<reference evidence="3" key="1">
    <citation type="submission" date="2025-08" db="UniProtKB">
        <authorList>
            <consortium name="RefSeq"/>
        </authorList>
    </citation>
    <scope>IDENTIFICATION</scope>
</reference>
<sequence length="217" mass="21416">MRSVNNDQLAALNPALGDATAKANSAPDLASADIVDAPVPEGGGTNGPGTLPSSTSHPAHLDELHKGSCSQSGVKNTSIVTADINIVGGAKFDDVGSSNVSKDASATNDSSAGAGPDNSCQSRHSESNDSGFGSERKHSQGNDGGFHASASAGNHSNSGGGGAAVAGGDNKGKRHSQPSSGNTRTTSVVSSSDVTLQNHVMSTVDLGDDVLAPVTEV</sequence>
<protein>
    <submittedName>
        <fullName evidence="3">Dermokine-like</fullName>
    </submittedName>
</protein>
<name>A0ABM0JYX8_APLCA</name>
<dbReference type="Proteomes" id="UP000694888">
    <property type="component" value="Unplaced"/>
</dbReference>
<dbReference type="RefSeq" id="XP_005104810.1">
    <property type="nucleotide sequence ID" value="XM_005104753.3"/>
</dbReference>
<evidence type="ECO:0000313" key="2">
    <source>
        <dbReference type="Proteomes" id="UP000694888"/>
    </source>
</evidence>
<gene>
    <name evidence="3" type="primary">LOC101856978</name>
</gene>
<evidence type="ECO:0000313" key="3">
    <source>
        <dbReference type="RefSeq" id="XP_005104810.1"/>
    </source>
</evidence>
<keyword evidence="2" id="KW-1185">Reference proteome</keyword>
<feature type="compositionally biased region" description="Polar residues" evidence="1">
    <location>
        <begin position="96"/>
        <end position="111"/>
    </location>
</feature>
<evidence type="ECO:0000256" key="1">
    <source>
        <dbReference type="SAM" id="MobiDB-lite"/>
    </source>
</evidence>
<organism evidence="2 3">
    <name type="scientific">Aplysia californica</name>
    <name type="common">California sea hare</name>
    <dbReference type="NCBI Taxonomy" id="6500"/>
    <lineage>
        <taxon>Eukaryota</taxon>
        <taxon>Metazoa</taxon>
        <taxon>Spiralia</taxon>
        <taxon>Lophotrochozoa</taxon>
        <taxon>Mollusca</taxon>
        <taxon>Gastropoda</taxon>
        <taxon>Heterobranchia</taxon>
        <taxon>Euthyneura</taxon>
        <taxon>Tectipleura</taxon>
        <taxon>Aplysiida</taxon>
        <taxon>Aplysioidea</taxon>
        <taxon>Aplysiidae</taxon>
        <taxon>Aplysia</taxon>
    </lineage>
</organism>
<proteinExistence type="predicted"/>
<feature type="compositionally biased region" description="Low complexity" evidence="1">
    <location>
        <begin position="179"/>
        <end position="195"/>
    </location>
</feature>
<feature type="region of interest" description="Disordered" evidence="1">
    <location>
        <begin position="19"/>
        <end position="73"/>
    </location>
</feature>